<proteinExistence type="predicted"/>
<evidence type="ECO:0000313" key="2">
    <source>
        <dbReference type="Proteomes" id="UP000053268"/>
    </source>
</evidence>
<dbReference type="EMBL" id="KQ459597">
    <property type="protein sequence ID" value="KPI94990.1"/>
    <property type="molecule type" value="Genomic_DNA"/>
</dbReference>
<organism evidence="1 2">
    <name type="scientific">Papilio xuthus</name>
    <name type="common">Asian swallowtail butterfly</name>
    <dbReference type="NCBI Taxonomy" id="66420"/>
    <lineage>
        <taxon>Eukaryota</taxon>
        <taxon>Metazoa</taxon>
        <taxon>Ecdysozoa</taxon>
        <taxon>Arthropoda</taxon>
        <taxon>Hexapoda</taxon>
        <taxon>Insecta</taxon>
        <taxon>Pterygota</taxon>
        <taxon>Neoptera</taxon>
        <taxon>Endopterygota</taxon>
        <taxon>Lepidoptera</taxon>
        <taxon>Glossata</taxon>
        <taxon>Ditrysia</taxon>
        <taxon>Papilionoidea</taxon>
        <taxon>Papilionidae</taxon>
        <taxon>Papilioninae</taxon>
        <taxon>Papilio</taxon>
    </lineage>
</organism>
<reference evidence="1 2" key="1">
    <citation type="journal article" date="2015" name="Nat. Commun.">
        <title>Outbred genome sequencing and CRISPR/Cas9 gene editing in butterflies.</title>
        <authorList>
            <person name="Li X."/>
            <person name="Fan D."/>
            <person name="Zhang W."/>
            <person name="Liu G."/>
            <person name="Zhang L."/>
            <person name="Zhao L."/>
            <person name="Fang X."/>
            <person name="Chen L."/>
            <person name="Dong Y."/>
            <person name="Chen Y."/>
            <person name="Ding Y."/>
            <person name="Zhao R."/>
            <person name="Feng M."/>
            <person name="Zhu Y."/>
            <person name="Feng Y."/>
            <person name="Jiang X."/>
            <person name="Zhu D."/>
            <person name="Xiang H."/>
            <person name="Feng X."/>
            <person name="Li S."/>
            <person name="Wang J."/>
            <person name="Zhang G."/>
            <person name="Kronforst M.R."/>
            <person name="Wang W."/>
        </authorList>
    </citation>
    <scope>NUCLEOTIDE SEQUENCE [LARGE SCALE GENOMIC DNA]</scope>
    <source>
        <strain evidence="1">Ya'a_city_454_Px</strain>
        <tissue evidence="1">Whole body</tissue>
    </source>
</reference>
<name>A0A194PV31_PAPXU</name>
<dbReference type="Proteomes" id="UP000053268">
    <property type="component" value="Unassembled WGS sequence"/>
</dbReference>
<gene>
    <name evidence="1" type="ORF">RR46_11994</name>
</gene>
<sequence length="92" mass="10415">MADDSSAECLFERLRVYQQRSHDATEVARNITARINSRLTSHVVTHPSLTRELEQMYAGYKVARTASTSSFCNRVNSSRSSYDSNANIKELL</sequence>
<keyword evidence="2" id="KW-1185">Reference proteome</keyword>
<dbReference type="STRING" id="66420.A0A194PV31"/>
<evidence type="ECO:0000313" key="1">
    <source>
        <dbReference type="EMBL" id="KPI94990.1"/>
    </source>
</evidence>
<dbReference type="AlphaFoldDB" id="A0A194PV31"/>
<protein>
    <submittedName>
        <fullName evidence="1">Uncharacterized protein</fullName>
    </submittedName>
</protein>
<accession>A0A194PV31</accession>